<comment type="caution">
    <text evidence="1">The sequence shown here is derived from an EMBL/GenBank/DDBJ whole genome shotgun (WGS) entry which is preliminary data.</text>
</comment>
<protein>
    <submittedName>
        <fullName evidence="1">Uncharacterized protein</fullName>
    </submittedName>
</protein>
<evidence type="ECO:0000313" key="1">
    <source>
        <dbReference type="EMBL" id="KAF3000105.1"/>
    </source>
</evidence>
<dbReference type="EMBL" id="SWKU01000015">
    <property type="protein sequence ID" value="KAF3000105.1"/>
    <property type="molecule type" value="Genomic_DNA"/>
</dbReference>
<keyword evidence="2" id="KW-1185">Reference proteome</keyword>
<proteinExistence type="predicted"/>
<sequence>MSRKVLDIDFCITAEEAPDDIKTKLLALPNSPFKQLPPLFLYMDGPHLIQINIFNVTQLPYLPSAATIVGATPSGFIPYISLTDLVVFKISACGLRPDDGKKQRHATDAYHLLNMHQQALQLSTEQKAHIEPALWGVIINLTKKTDKVWWNTKLGL</sequence>
<accession>A0A9P4TB75</accession>
<name>A0A9P4TB75_CURKU</name>
<dbReference type="Proteomes" id="UP000801428">
    <property type="component" value="Unassembled WGS sequence"/>
</dbReference>
<gene>
    <name evidence="1" type="ORF">E8E13_003629</name>
</gene>
<reference evidence="1" key="1">
    <citation type="submission" date="2019-04" db="EMBL/GenBank/DDBJ databases">
        <title>Sequencing of skin fungus with MAO and IRED activity.</title>
        <authorList>
            <person name="Marsaioli A.J."/>
            <person name="Bonatto J.M.C."/>
            <person name="Reis Junior O."/>
        </authorList>
    </citation>
    <scope>NUCLEOTIDE SEQUENCE</scope>
    <source>
        <strain evidence="1">30M1</strain>
    </source>
</reference>
<dbReference type="OrthoDB" id="5421247at2759"/>
<dbReference type="AlphaFoldDB" id="A0A9P4TB75"/>
<evidence type="ECO:0000313" key="2">
    <source>
        <dbReference type="Proteomes" id="UP000801428"/>
    </source>
</evidence>
<organism evidence="1 2">
    <name type="scientific">Curvularia kusanoi</name>
    <name type="common">Cochliobolus kusanoi</name>
    <dbReference type="NCBI Taxonomy" id="90978"/>
    <lineage>
        <taxon>Eukaryota</taxon>
        <taxon>Fungi</taxon>
        <taxon>Dikarya</taxon>
        <taxon>Ascomycota</taxon>
        <taxon>Pezizomycotina</taxon>
        <taxon>Dothideomycetes</taxon>
        <taxon>Pleosporomycetidae</taxon>
        <taxon>Pleosporales</taxon>
        <taxon>Pleosporineae</taxon>
        <taxon>Pleosporaceae</taxon>
        <taxon>Curvularia</taxon>
    </lineage>
</organism>